<comment type="caution">
    <text evidence="2">The sequence shown here is derived from an EMBL/GenBank/DDBJ whole genome shotgun (WGS) entry which is preliminary data.</text>
</comment>
<dbReference type="Pfam" id="PF08719">
    <property type="entry name" value="NADAR"/>
    <property type="match status" value="1"/>
</dbReference>
<dbReference type="AlphaFoldDB" id="A0AAD3CX52"/>
<evidence type="ECO:0000313" key="3">
    <source>
        <dbReference type="Proteomes" id="UP001054902"/>
    </source>
</evidence>
<evidence type="ECO:0000313" key="2">
    <source>
        <dbReference type="EMBL" id="GFH52776.1"/>
    </source>
</evidence>
<dbReference type="GO" id="GO:0034220">
    <property type="term" value="P:monoatomic ion transmembrane transport"/>
    <property type="evidence" value="ECO:0007669"/>
    <property type="project" value="UniProtKB-KW"/>
</dbReference>
<dbReference type="EMBL" id="BLLK01000046">
    <property type="protein sequence ID" value="GFH52776.1"/>
    <property type="molecule type" value="Genomic_DNA"/>
</dbReference>
<keyword evidence="2" id="KW-0813">Transport</keyword>
<dbReference type="CDD" id="cd15457">
    <property type="entry name" value="NADAR"/>
    <property type="match status" value="1"/>
</dbReference>
<keyword evidence="2" id="KW-0406">Ion transport</keyword>
<feature type="domain" description="NADAR" evidence="1">
    <location>
        <begin position="76"/>
        <end position="231"/>
    </location>
</feature>
<proteinExistence type="predicted"/>
<dbReference type="NCBIfam" id="TIGR02464">
    <property type="entry name" value="ribofla_fusion"/>
    <property type="match status" value="1"/>
</dbReference>
<dbReference type="InterPro" id="IPR012816">
    <property type="entry name" value="NADAR"/>
</dbReference>
<sequence length="240" mass="27841">MTSRKDTRFLQLIKEVETRKDFPMLWNTMYNIKKNEEISSNVVTFYGHNFHKVGIRASFSNFFIHEEVPFTIPEVCWNQMVQKLQSEGGSQLPPRTVQISFSEKSIMLCKAAVFGDAKTYRQILNADSPALCKVLGRRVSPFDERLWQKVFLEVAFEVVYQKFLAFRESDESRKYYDFLIQTRYSLIAEAAPRDKIWGIGKGAKHPQVADCRSWGEGNVLGFALMKARDTLLSESEWELL</sequence>
<organism evidence="2 3">
    <name type="scientific">Chaetoceros tenuissimus</name>
    <dbReference type="NCBI Taxonomy" id="426638"/>
    <lineage>
        <taxon>Eukaryota</taxon>
        <taxon>Sar</taxon>
        <taxon>Stramenopiles</taxon>
        <taxon>Ochrophyta</taxon>
        <taxon>Bacillariophyta</taxon>
        <taxon>Coscinodiscophyceae</taxon>
        <taxon>Chaetocerotophycidae</taxon>
        <taxon>Chaetocerotales</taxon>
        <taxon>Chaetocerotaceae</taxon>
        <taxon>Chaetoceros</taxon>
    </lineage>
</organism>
<dbReference type="Proteomes" id="UP001054902">
    <property type="component" value="Unassembled WGS sequence"/>
</dbReference>
<reference evidence="2 3" key="1">
    <citation type="journal article" date="2021" name="Sci. Rep.">
        <title>The genome of the diatom Chaetoceros tenuissimus carries an ancient integrated fragment of an extant virus.</title>
        <authorList>
            <person name="Hongo Y."/>
            <person name="Kimura K."/>
            <person name="Takaki Y."/>
            <person name="Yoshida Y."/>
            <person name="Baba S."/>
            <person name="Kobayashi G."/>
            <person name="Nagasaki K."/>
            <person name="Hano T."/>
            <person name="Tomaru Y."/>
        </authorList>
    </citation>
    <scope>NUCLEOTIDE SEQUENCE [LARGE SCALE GENOMIC DNA]</scope>
    <source>
        <strain evidence="2 3">NIES-3715</strain>
    </source>
</reference>
<keyword evidence="3" id="KW-1185">Reference proteome</keyword>
<dbReference type="Gene3D" id="1.10.357.40">
    <property type="entry name" value="YbiA-like"/>
    <property type="match status" value="1"/>
</dbReference>
<dbReference type="SUPFAM" id="SSF143990">
    <property type="entry name" value="YbiA-like"/>
    <property type="match status" value="1"/>
</dbReference>
<accession>A0AAD3CX52</accession>
<keyword evidence="2" id="KW-0407">Ion channel</keyword>
<name>A0AAD3CX52_9STRA</name>
<protein>
    <submittedName>
        <fullName evidence="2">Potassium channel AKT2/3</fullName>
    </submittedName>
</protein>
<evidence type="ECO:0000259" key="1">
    <source>
        <dbReference type="Pfam" id="PF08719"/>
    </source>
</evidence>
<dbReference type="InterPro" id="IPR037238">
    <property type="entry name" value="YbiA-like_sf"/>
</dbReference>
<gene>
    <name evidence="2" type="ORF">CTEN210_09252</name>
</gene>